<name>A0A383EAT5_9ZZZZ</name>
<organism evidence="1">
    <name type="scientific">marine metagenome</name>
    <dbReference type="NCBI Taxonomy" id="408172"/>
    <lineage>
        <taxon>unclassified sequences</taxon>
        <taxon>metagenomes</taxon>
        <taxon>ecological metagenomes</taxon>
    </lineage>
</organism>
<proteinExistence type="predicted"/>
<feature type="non-terminal residue" evidence="1">
    <location>
        <position position="231"/>
    </location>
</feature>
<dbReference type="EMBL" id="UINC01224373">
    <property type="protein sequence ID" value="SVE53967.1"/>
    <property type="molecule type" value="Genomic_DNA"/>
</dbReference>
<accession>A0A383EAT5</accession>
<sequence length="231" mass="24825">PAKPEPLIIPRGTTTLSAWTKQDPYVSDHFFWINLKDAEERQNTATLGQIGDTWLKQSGNIAEHLVHPIEITSIQTFMQAGGDGGAPTVWSFDDITASGPGFETNLLDFEGDNLWTALPTSEGLDDRYVDSPEPANIGTAGSQIGQMFLDRGTIAGVRGAYRSSTGDPMPVIVSDNFVALTGVAPGQESVVQVGGSFVPILPIGTVSLFPTLDPSRRPFMVFDVTSLLEFI</sequence>
<protein>
    <submittedName>
        <fullName evidence="1">Uncharacterized protein</fullName>
    </submittedName>
</protein>
<dbReference type="AlphaFoldDB" id="A0A383EAT5"/>
<feature type="non-terminal residue" evidence="1">
    <location>
        <position position="1"/>
    </location>
</feature>
<evidence type="ECO:0000313" key="1">
    <source>
        <dbReference type="EMBL" id="SVE53967.1"/>
    </source>
</evidence>
<gene>
    <name evidence="1" type="ORF">METZ01_LOCUS506821</name>
</gene>
<reference evidence="1" key="1">
    <citation type="submission" date="2018-05" db="EMBL/GenBank/DDBJ databases">
        <authorList>
            <person name="Lanie J.A."/>
            <person name="Ng W.-L."/>
            <person name="Kazmierczak K.M."/>
            <person name="Andrzejewski T.M."/>
            <person name="Davidsen T.M."/>
            <person name="Wayne K.J."/>
            <person name="Tettelin H."/>
            <person name="Glass J.I."/>
            <person name="Rusch D."/>
            <person name="Podicherti R."/>
            <person name="Tsui H.-C.T."/>
            <person name="Winkler M.E."/>
        </authorList>
    </citation>
    <scope>NUCLEOTIDE SEQUENCE</scope>
</reference>